<evidence type="ECO:0000256" key="3">
    <source>
        <dbReference type="ARBA" id="ARBA00022737"/>
    </source>
</evidence>
<evidence type="ECO:0000259" key="7">
    <source>
        <dbReference type="PROSITE" id="PS50102"/>
    </source>
</evidence>
<dbReference type="InterPro" id="IPR012677">
    <property type="entry name" value="Nucleotide-bd_a/b_plait_sf"/>
</dbReference>
<dbReference type="SUPFAM" id="SSF54928">
    <property type="entry name" value="RNA-binding domain, RBD"/>
    <property type="match status" value="2"/>
</dbReference>
<evidence type="ECO:0000256" key="2">
    <source>
        <dbReference type="ARBA" id="ARBA00022490"/>
    </source>
</evidence>
<keyword evidence="2" id="KW-0963">Cytoplasm</keyword>
<dbReference type="Proteomes" id="UP000694845">
    <property type="component" value="Unplaced"/>
</dbReference>
<dbReference type="FunFam" id="3.30.70.330:FF:000025">
    <property type="entry name" value="RNA-binding protein Musashi homolog 2 isoform X1"/>
    <property type="match status" value="1"/>
</dbReference>
<feature type="region of interest" description="Disordered" evidence="6">
    <location>
        <begin position="94"/>
        <end position="113"/>
    </location>
</feature>
<feature type="region of interest" description="Disordered" evidence="6">
    <location>
        <begin position="391"/>
        <end position="411"/>
    </location>
</feature>
<keyword evidence="8" id="KW-1185">Reference proteome</keyword>
<dbReference type="InterPro" id="IPR000504">
    <property type="entry name" value="RRM_dom"/>
</dbReference>
<dbReference type="Pfam" id="PF00076">
    <property type="entry name" value="RRM_1"/>
    <property type="match status" value="2"/>
</dbReference>
<dbReference type="InterPro" id="IPR035979">
    <property type="entry name" value="RBD_domain_sf"/>
</dbReference>
<name>A0A8B7ZHY6_ACAPL</name>
<gene>
    <name evidence="9" type="primary">LOC110986756</name>
</gene>
<dbReference type="GO" id="GO:0006417">
    <property type="term" value="P:regulation of translation"/>
    <property type="evidence" value="ECO:0007669"/>
    <property type="project" value="TreeGrafter"/>
</dbReference>
<keyword evidence="3" id="KW-0677">Repeat</keyword>
<keyword evidence="4 5" id="KW-0694">RNA-binding</keyword>
<proteinExistence type="predicted"/>
<feature type="domain" description="RRM" evidence="7">
    <location>
        <begin position="21"/>
        <end position="100"/>
    </location>
</feature>
<dbReference type="GeneID" id="110986756"/>
<evidence type="ECO:0000256" key="1">
    <source>
        <dbReference type="ARBA" id="ARBA00004496"/>
    </source>
</evidence>
<dbReference type="PANTHER" id="PTHR48032">
    <property type="entry name" value="RNA-BINDING PROTEIN MUSASHI HOMOLOG RBP6"/>
    <property type="match status" value="1"/>
</dbReference>
<dbReference type="PANTHER" id="PTHR48032:SF18">
    <property type="entry name" value="RRM DOMAIN-CONTAINING PROTEIN"/>
    <property type="match status" value="1"/>
</dbReference>
<dbReference type="PROSITE" id="PS50102">
    <property type="entry name" value="RRM"/>
    <property type="match status" value="2"/>
</dbReference>
<dbReference type="SMART" id="SM00360">
    <property type="entry name" value="RRM"/>
    <property type="match status" value="2"/>
</dbReference>
<dbReference type="GO" id="GO:0003729">
    <property type="term" value="F:mRNA binding"/>
    <property type="evidence" value="ECO:0007669"/>
    <property type="project" value="TreeGrafter"/>
</dbReference>
<evidence type="ECO:0000256" key="4">
    <source>
        <dbReference type="ARBA" id="ARBA00022884"/>
    </source>
</evidence>
<feature type="domain" description="RRM" evidence="7">
    <location>
        <begin position="121"/>
        <end position="198"/>
    </location>
</feature>
<organism evidence="8 9">
    <name type="scientific">Acanthaster planci</name>
    <name type="common">Crown-of-thorns starfish</name>
    <dbReference type="NCBI Taxonomy" id="133434"/>
    <lineage>
        <taxon>Eukaryota</taxon>
        <taxon>Metazoa</taxon>
        <taxon>Echinodermata</taxon>
        <taxon>Eleutherozoa</taxon>
        <taxon>Asterozoa</taxon>
        <taxon>Asteroidea</taxon>
        <taxon>Valvatacea</taxon>
        <taxon>Valvatida</taxon>
        <taxon>Acanthasteridae</taxon>
        <taxon>Acanthaster</taxon>
    </lineage>
</organism>
<evidence type="ECO:0000256" key="6">
    <source>
        <dbReference type="SAM" id="MobiDB-lite"/>
    </source>
</evidence>
<dbReference type="AlphaFoldDB" id="A0A8B7ZHY6"/>
<dbReference type="OrthoDB" id="1875751at2759"/>
<dbReference type="RefSeq" id="XP_022104612.1">
    <property type="nucleotide sequence ID" value="XM_022248920.1"/>
</dbReference>
<evidence type="ECO:0000313" key="8">
    <source>
        <dbReference type="Proteomes" id="UP000694845"/>
    </source>
</evidence>
<dbReference type="KEGG" id="aplc:110986756"/>
<sequence length="470" mass="51921">MDAGNNQNSTVHGTEVANDPGKMFIGGLSWQTETDSLREYFRKYGEIKECVIMRDPNSKKSRGFGFVTFGDPKCVEKVLKTERHEVDSKKIDPKVAFPKRSPPKIDDNSEPCNGTPVTRTKKIFVGGLAASTTPEDLKNYFQQFGKVEDVTLMMDRQTNRHRGFGFVVMETEDDVNKICEMHYHEVKDKMVETKKAQPKEVMMPQNQLRQRTALMRNMYGMYVVDPVTPWTPYAQGTCANASLSSPMPILLESVPNVKGYPANFAFGRSIPAYPPFTPYFSENTNEQLTYLKTTGLDKSVCIASPGLHAYPGGYAVMPHGLQPAVDQRRTGGYIPYSYPDYGSAGPAAPAATLRAANAHNRTDGGTAVTQHQQADYNREYHQAAVMNSPYAQQSYAPSPSPVNSRSGFNVNSSPGPMDLYAVSTTQAEQNAMTSNFVPAVSPQPNSYGMGQKTYGGTTQTYNPLVHGRNF</sequence>
<accession>A0A8B7ZHY6</accession>
<evidence type="ECO:0000256" key="5">
    <source>
        <dbReference type="PROSITE-ProRule" id="PRU00176"/>
    </source>
</evidence>
<protein>
    <submittedName>
        <fullName evidence="9">RNA-binding protein Musashi homolog Rbp6-like isoform X1</fullName>
    </submittedName>
</protein>
<comment type="subcellular location">
    <subcellularLocation>
        <location evidence="1">Cytoplasm</location>
    </subcellularLocation>
</comment>
<reference evidence="9" key="1">
    <citation type="submission" date="2025-08" db="UniProtKB">
        <authorList>
            <consortium name="RefSeq"/>
        </authorList>
    </citation>
    <scope>IDENTIFICATION</scope>
</reference>
<evidence type="ECO:0000313" key="9">
    <source>
        <dbReference type="RefSeq" id="XP_022104612.1"/>
    </source>
</evidence>
<dbReference type="GO" id="GO:0005737">
    <property type="term" value="C:cytoplasm"/>
    <property type="evidence" value="ECO:0007669"/>
    <property type="project" value="UniProtKB-SubCell"/>
</dbReference>
<dbReference type="Gene3D" id="3.30.70.330">
    <property type="match status" value="2"/>
</dbReference>